<reference evidence="3 4" key="1">
    <citation type="submission" date="2018-07" db="EMBL/GenBank/DDBJ databases">
        <title>Comparative genomes isolates from brazilian mangrove.</title>
        <authorList>
            <person name="De Araujo J.E."/>
            <person name="Taketani R.G."/>
            <person name="Silva M.C.P."/>
            <person name="Lourenco M.V."/>
            <person name="Oliveira V.M."/>
            <person name="Andreote F.D."/>
        </authorList>
    </citation>
    <scope>NUCLEOTIDE SEQUENCE [LARGE SCALE GENOMIC DNA]</scope>
    <source>
        <strain evidence="3 4">HEX PRIS-MGV</strain>
    </source>
</reference>
<dbReference type="Proteomes" id="UP000253562">
    <property type="component" value="Unassembled WGS sequence"/>
</dbReference>
<dbReference type="PANTHER" id="PTHR46211:SF14">
    <property type="entry name" value="GLYCEROPHOSPHODIESTER PHOSPHODIESTERASE"/>
    <property type="match status" value="1"/>
</dbReference>
<evidence type="ECO:0000313" key="3">
    <source>
        <dbReference type="EMBL" id="RCS41095.1"/>
    </source>
</evidence>
<dbReference type="CDD" id="cd08556">
    <property type="entry name" value="GDPD"/>
    <property type="match status" value="1"/>
</dbReference>
<dbReference type="PANTHER" id="PTHR46211">
    <property type="entry name" value="GLYCEROPHOSPHORYL DIESTER PHOSPHODIESTERASE"/>
    <property type="match status" value="1"/>
</dbReference>
<dbReference type="InterPro" id="IPR030395">
    <property type="entry name" value="GP_PDE_dom"/>
</dbReference>
<feature type="chain" id="PRO_5016587260" evidence="1">
    <location>
        <begin position="25"/>
        <end position="272"/>
    </location>
</feature>
<feature type="signal peptide" evidence="1">
    <location>
        <begin position="1"/>
        <end position="24"/>
    </location>
</feature>
<proteinExistence type="predicted"/>
<organism evidence="3 4">
    <name type="scientific">Bremerella cremea</name>
    <dbReference type="NCBI Taxonomy" id="1031537"/>
    <lineage>
        <taxon>Bacteria</taxon>
        <taxon>Pseudomonadati</taxon>
        <taxon>Planctomycetota</taxon>
        <taxon>Planctomycetia</taxon>
        <taxon>Pirellulales</taxon>
        <taxon>Pirellulaceae</taxon>
        <taxon>Bremerella</taxon>
    </lineage>
</organism>
<dbReference type="EMBL" id="QPEX01000045">
    <property type="protein sequence ID" value="RCS41095.1"/>
    <property type="molecule type" value="Genomic_DNA"/>
</dbReference>
<gene>
    <name evidence="3" type="ORF">DTL42_21180</name>
</gene>
<dbReference type="GO" id="GO:0006629">
    <property type="term" value="P:lipid metabolic process"/>
    <property type="evidence" value="ECO:0007669"/>
    <property type="project" value="InterPro"/>
</dbReference>
<dbReference type="GO" id="GO:0008081">
    <property type="term" value="F:phosphoric diester hydrolase activity"/>
    <property type="evidence" value="ECO:0007669"/>
    <property type="project" value="InterPro"/>
</dbReference>
<dbReference type="Pfam" id="PF03009">
    <property type="entry name" value="GDPD"/>
    <property type="match status" value="1"/>
</dbReference>
<feature type="domain" description="GP-PDE" evidence="2">
    <location>
        <begin position="29"/>
        <end position="267"/>
    </location>
</feature>
<evidence type="ECO:0000313" key="4">
    <source>
        <dbReference type="Proteomes" id="UP000253562"/>
    </source>
</evidence>
<evidence type="ECO:0000256" key="1">
    <source>
        <dbReference type="SAM" id="SignalP"/>
    </source>
</evidence>
<keyword evidence="1" id="KW-0732">Signal</keyword>
<dbReference type="PROSITE" id="PS51704">
    <property type="entry name" value="GP_PDE"/>
    <property type="match status" value="1"/>
</dbReference>
<comment type="caution">
    <text evidence="3">The sequence shown here is derived from an EMBL/GenBank/DDBJ whole genome shotgun (WGS) entry which is preliminary data.</text>
</comment>
<protein>
    <submittedName>
        <fullName evidence="3">Glycerophosphodiester phosphodiesterase</fullName>
    </submittedName>
</protein>
<sequence>MLCFVSRSLLLITCLITSSSFLSASEKGPIIMAHRGGAHEFEENTMEGFRNCYERGIRGFETDIRMTKDGVLVVLHDDSLDRTHQATGAIEDKTAAELKDVVTKKGQKFLFLDELLGYFADKPGVYLELEMKTSNKKLYPNERISEYCQKLHQAAQKQQPKSSTYVFTSFDERPLKEIHALDPEAPILLIASKPCSKELIERAKQLGAGRIGCRLEGTSREAVKEAQKNGLIVSCWPGHSVEDYYMALGLGTSIHCTDIPMVIQSVKEQLPE</sequence>
<dbReference type="RefSeq" id="WP_114371933.1">
    <property type="nucleotide sequence ID" value="NZ_QPEX01000045.1"/>
</dbReference>
<dbReference type="SUPFAM" id="SSF51695">
    <property type="entry name" value="PLC-like phosphodiesterases"/>
    <property type="match status" value="1"/>
</dbReference>
<accession>A0A368KM52</accession>
<dbReference type="OrthoDB" id="238714at2"/>
<name>A0A368KM52_9BACT</name>
<evidence type="ECO:0000259" key="2">
    <source>
        <dbReference type="PROSITE" id="PS51704"/>
    </source>
</evidence>
<dbReference type="AlphaFoldDB" id="A0A368KM52"/>
<dbReference type="InterPro" id="IPR017946">
    <property type="entry name" value="PLC-like_Pdiesterase_TIM-brl"/>
</dbReference>
<dbReference type="Gene3D" id="3.20.20.190">
    <property type="entry name" value="Phosphatidylinositol (PI) phosphodiesterase"/>
    <property type="match status" value="1"/>
</dbReference>